<evidence type="ECO:0000313" key="5">
    <source>
        <dbReference type="EMBL" id="KAF4352374.1"/>
    </source>
</evidence>
<dbReference type="GO" id="GO:0003676">
    <property type="term" value="F:nucleic acid binding"/>
    <property type="evidence" value="ECO:0007669"/>
    <property type="project" value="InterPro"/>
</dbReference>
<dbReference type="Pfam" id="PF04641">
    <property type="entry name" value="Rtf2"/>
    <property type="match status" value="1"/>
</dbReference>
<name>A0A7J6E1V1_CANSA</name>
<dbReference type="CDD" id="cd16653">
    <property type="entry name" value="RING-like_Rtf2"/>
    <property type="match status" value="1"/>
</dbReference>
<dbReference type="EMBL" id="JAATIP010000314">
    <property type="protein sequence ID" value="KAF4352374.1"/>
    <property type="molecule type" value="Genomic_DNA"/>
</dbReference>
<dbReference type="InterPro" id="IPR000626">
    <property type="entry name" value="Ubiquitin-like_dom"/>
</dbReference>
<dbReference type="PANTHER" id="PTHR12775:SF2">
    <property type="entry name" value="REPLICATION TERMINATION FACTOR 2"/>
    <property type="match status" value="1"/>
</dbReference>
<dbReference type="InterPro" id="IPR006735">
    <property type="entry name" value="Rtf2"/>
</dbReference>
<proteinExistence type="inferred from homology"/>
<comment type="similarity">
    <text evidence="2">Belongs to the CAF1 family.</text>
</comment>
<feature type="compositionally biased region" description="Basic and acidic residues" evidence="3">
    <location>
        <begin position="269"/>
        <end position="281"/>
    </location>
</feature>
<dbReference type="Proteomes" id="UP000525078">
    <property type="component" value="Unassembled WGS sequence"/>
</dbReference>
<dbReference type="GO" id="GO:0006274">
    <property type="term" value="P:DNA replication termination"/>
    <property type="evidence" value="ECO:0007669"/>
    <property type="project" value="TreeGrafter"/>
</dbReference>
<sequence length="686" mass="76904">MHRESHHAQQIFVQFPDLQIPSKTLSFTSSEVRTLRQLKLSLLPKPFSSEALSSFYFTLNGRPLDDSSPILSSQIAPLSTLILRSRARGGGGDGGATGAESRDCYLKMYAEKKPDKVDPNEQRLSKWLNCALSNEPLKEPCVVDWLGNLFNKEALVEALLGKKIPKAFGHIKGLKDMIKIELSMIPGVEKNGDVRSAPRFECPITGLEFNGKYKFYALKKCGHVLSSKALKEVKSSSCLICHVEFTETDKIVINGNDEEVLVLRERMEAEKDKQKQREREKKAKKVKHREIEEASAVNNGEAGVSSDPHLARLSGTKHGVGDAEDELKVPSMVGTNGKAAKAASNGTVSVKSSSNNAAAKRFKATDIAPAHATKEVYASIFTSSRKSEFKETYSCSCTSYLQGEILTFRAFDKMVDLLTNDSVHFREVWRDNLEDEFRLIKAIVDNYPYVSMDTEYPGKLVSTTREDREYDIMKVNVKDTILIQVGLTFSDENGNLPTCGTGKYCVWQFNFCEFVPERDKCNRDSIELLRRSGIDFKKNNRNGVSSSDFAALLMSSGAVLNNEVLWITFHGSYDFAYLLKLLSGKNELPKKEDDFFNIIRVYFPKFYDIKCLLRRQGLHGGLSRISSNLGVNRIGTSHQAGSDSLLTCCTYMKFIDRNRRLPREQQVSLSLALGVLYGLGDESFYR</sequence>
<dbReference type="PANTHER" id="PTHR12775">
    <property type="entry name" value="PROTEIN C20ORF43 HOMOLOG"/>
    <property type="match status" value="1"/>
</dbReference>
<dbReference type="InterPro" id="IPR012337">
    <property type="entry name" value="RNaseH-like_sf"/>
</dbReference>
<dbReference type="Pfam" id="PF04857">
    <property type="entry name" value="CAF1"/>
    <property type="match status" value="1"/>
</dbReference>
<accession>A0A7J6E1V1</accession>
<evidence type="ECO:0000259" key="4">
    <source>
        <dbReference type="PROSITE" id="PS50053"/>
    </source>
</evidence>
<dbReference type="AlphaFoldDB" id="A0A7J6E1V1"/>
<dbReference type="InterPro" id="IPR006941">
    <property type="entry name" value="RNase_CAF1"/>
</dbReference>
<feature type="region of interest" description="Disordered" evidence="3">
    <location>
        <begin position="269"/>
        <end position="291"/>
    </location>
</feature>
<evidence type="ECO:0000313" key="6">
    <source>
        <dbReference type="Proteomes" id="UP000525078"/>
    </source>
</evidence>
<comment type="cofactor">
    <cofactor evidence="1">
        <name>a divalent metal cation</name>
        <dbReference type="ChEBI" id="CHEBI:60240"/>
    </cofactor>
</comment>
<dbReference type="Gene3D" id="3.30.420.10">
    <property type="entry name" value="Ribonuclease H-like superfamily/Ribonuclease H"/>
    <property type="match status" value="1"/>
</dbReference>
<dbReference type="InterPro" id="IPR036397">
    <property type="entry name" value="RNaseH_sf"/>
</dbReference>
<protein>
    <recommendedName>
        <fullName evidence="4">Ubiquitin-like domain-containing protein</fullName>
    </recommendedName>
</protein>
<feature type="domain" description="Ubiquitin-like" evidence="4">
    <location>
        <begin position="9"/>
        <end position="90"/>
    </location>
</feature>
<reference evidence="5 6" key="1">
    <citation type="journal article" date="2020" name="bioRxiv">
        <title>Sequence and annotation of 42 cannabis genomes reveals extensive copy number variation in cannabinoid synthesis and pathogen resistance genes.</title>
        <authorList>
            <person name="Mckernan K.J."/>
            <person name="Helbert Y."/>
            <person name="Kane L.T."/>
            <person name="Ebling H."/>
            <person name="Zhang L."/>
            <person name="Liu B."/>
            <person name="Eaton Z."/>
            <person name="Mclaughlin S."/>
            <person name="Kingan S."/>
            <person name="Baybayan P."/>
            <person name="Concepcion G."/>
            <person name="Jordan M."/>
            <person name="Riva A."/>
            <person name="Barbazuk W."/>
            <person name="Harkins T."/>
        </authorList>
    </citation>
    <scope>NUCLEOTIDE SEQUENCE [LARGE SCALE GENOMIC DNA]</scope>
    <source>
        <strain evidence="6">cv. Jamaican Lion 4</strain>
        <tissue evidence="5">Leaf</tissue>
    </source>
</reference>
<dbReference type="InterPro" id="IPR027799">
    <property type="entry name" value="Rtf2_RING-finger"/>
</dbReference>
<gene>
    <name evidence="5" type="ORF">F8388_016653</name>
</gene>
<evidence type="ECO:0000256" key="1">
    <source>
        <dbReference type="ARBA" id="ARBA00001968"/>
    </source>
</evidence>
<comment type="caution">
    <text evidence="5">The sequence shown here is derived from an EMBL/GenBank/DDBJ whole genome shotgun (WGS) entry which is preliminary data.</text>
</comment>
<evidence type="ECO:0000256" key="2">
    <source>
        <dbReference type="ARBA" id="ARBA00008372"/>
    </source>
</evidence>
<dbReference type="SUPFAM" id="SSF53098">
    <property type="entry name" value="Ribonuclease H-like"/>
    <property type="match status" value="1"/>
</dbReference>
<dbReference type="GO" id="GO:0005634">
    <property type="term" value="C:nucleus"/>
    <property type="evidence" value="ECO:0007669"/>
    <property type="project" value="TreeGrafter"/>
</dbReference>
<dbReference type="PROSITE" id="PS50053">
    <property type="entry name" value="UBIQUITIN_2"/>
    <property type="match status" value="1"/>
</dbReference>
<organism evidence="5 6">
    <name type="scientific">Cannabis sativa</name>
    <name type="common">Hemp</name>
    <name type="synonym">Marijuana</name>
    <dbReference type="NCBI Taxonomy" id="3483"/>
    <lineage>
        <taxon>Eukaryota</taxon>
        <taxon>Viridiplantae</taxon>
        <taxon>Streptophyta</taxon>
        <taxon>Embryophyta</taxon>
        <taxon>Tracheophyta</taxon>
        <taxon>Spermatophyta</taxon>
        <taxon>Magnoliopsida</taxon>
        <taxon>eudicotyledons</taxon>
        <taxon>Gunneridae</taxon>
        <taxon>Pentapetalae</taxon>
        <taxon>rosids</taxon>
        <taxon>fabids</taxon>
        <taxon>Rosales</taxon>
        <taxon>Cannabaceae</taxon>
        <taxon>Cannabis</taxon>
    </lineage>
</organism>
<evidence type="ECO:0000256" key="3">
    <source>
        <dbReference type="SAM" id="MobiDB-lite"/>
    </source>
</evidence>